<dbReference type="Pfam" id="PF00709">
    <property type="entry name" value="Adenylsucc_synt"/>
    <property type="match status" value="1"/>
</dbReference>
<dbReference type="eggNOG" id="COG0104">
    <property type="taxonomic scope" value="Bacteria"/>
</dbReference>
<dbReference type="NCBIfam" id="NF002223">
    <property type="entry name" value="PRK01117.1"/>
    <property type="match status" value="1"/>
</dbReference>
<dbReference type="RefSeq" id="WP_006238617.1">
    <property type="nucleotide sequence ID" value="NZ_JH636049.1"/>
</dbReference>
<organism evidence="11 12">
    <name type="scientific">Saccharomonospora xinjiangensis XJ-54</name>
    <dbReference type="NCBI Taxonomy" id="882086"/>
    <lineage>
        <taxon>Bacteria</taxon>
        <taxon>Bacillati</taxon>
        <taxon>Actinomycetota</taxon>
        <taxon>Actinomycetes</taxon>
        <taxon>Pseudonocardiales</taxon>
        <taxon>Pseudonocardiaceae</taxon>
        <taxon>Saccharomonospora</taxon>
    </lineage>
</organism>
<evidence type="ECO:0000256" key="6">
    <source>
        <dbReference type="ARBA" id="ARBA00022842"/>
    </source>
</evidence>
<feature type="active site" evidence="9">
    <location>
        <position position="140"/>
    </location>
</feature>
<dbReference type="InterPro" id="IPR018220">
    <property type="entry name" value="Adenylosuccin_syn_GTP-bd"/>
</dbReference>
<protein>
    <recommendedName>
        <fullName evidence="8 10">Adenylosuccinate synthetase</fullName>
        <shortName evidence="8">AMPSase</shortName>
        <shortName evidence="8">AdSS</shortName>
        <ecNumber evidence="8 10">6.3.4.4</ecNumber>
    </recommendedName>
    <alternativeName>
        <fullName evidence="8">IMP--aspartate ligase</fullName>
    </alternativeName>
</protein>
<feature type="binding site" evidence="8">
    <location>
        <begin position="331"/>
        <end position="333"/>
    </location>
    <ligand>
        <name>GTP</name>
        <dbReference type="ChEBI" id="CHEBI:37565"/>
    </ligand>
</feature>
<keyword evidence="2 8" id="KW-0436">Ligase</keyword>
<evidence type="ECO:0000256" key="1">
    <source>
        <dbReference type="ARBA" id="ARBA00011738"/>
    </source>
</evidence>
<feature type="binding site" description="in other chain" evidence="8">
    <location>
        <begin position="38"/>
        <end position="41"/>
    </location>
    <ligand>
        <name>IMP</name>
        <dbReference type="ChEBI" id="CHEBI:58053"/>
        <note>ligand shared between dimeric partners</note>
    </ligand>
</feature>
<dbReference type="UniPathway" id="UPA00075">
    <property type="reaction ID" value="UER00335"/>
</dbReference>
<dbReference type="InterPro" id="IPR042110">
    <property type="entry name" value="Adenylosuccinate_synth_dom2"/>
</dbReference>
<comment type="cofactor">
    <cofactor evidence="8">
        <name>Mg(2+)</name>
        <dbReference type="ChEBI" id="CHEBI:18420"/>
    </cofactor>
    <text evidence="8">Binds 1 Mg(2+) ion per subunit.</text>
</comment>
<dbReference type="OrthoDB" id="9807553at2"/>
<comment type="subcellular location">
    <subcellularLocation>
        <location evidence="8">Cytoplasm</location>
    </subcellularLocation>
</comment>
<dbReference type="PANTHER" id="PTHR11846:SF0">
    <property type="entry name" value="ADENYLOSUCCINATE SYNTHETASE"/>
    <property type="match status" value="1"/>
</dbReference>
<evidence type="ECO:0000256" key="3">
    <source>
        <dbReference type="ARBA" id="ARBA00022723"/>
    </source>
</evidence>
<reference evidence="11 12" key="1">
    <citation type="submission" date="2012-01" db="EMBL/GenBank/DDBJ databases">
        <title>Improved High-Quality Draft sequence of Saccharomonospora xinjiangensis XJ-54.</title>
        <authorList>
            <consortium name="US DOE Joint Genome Institute"/>
            <person name="Lucas S."/>
            <person name="Han J."/>
            <person name="Lapidus A."/>
            <person name="Cheng J.-F."/>
            <person name="Goodwin L."/>
            <person name="Pitluck S."/>
            <person name="Peters L."/>
            <person name="Mikhailova N."/>
            <person name="Teshima H."/>
            <person name="Detter J.C."/>
            <person name="Han C."/>
            <person name="Tapia R."/>
            <person name="Land M."/>
            <person name="Hauser L."/>
            <person name="Kyrpides N."/>
            <person name="Ivanova N."/>
            <person name="Pagani I."/>
            <person name="Brambilla E.-M."/>
            <person name="Klenk H.-P."/>
            <person name="Woyke T."/>
        </authorList>
    </citation>
    <scope>NUCLEOTIDE SEQUENCE [LARGE SCALE GENOMIC DNA]</scope>
    <source>
        <strain evidence="11 12">XJ-54</strain>
    </source>
</reference>
<evidence type="ECO:0000256" key="9">
    <source>
        <dbReference type="PROSITE-ProRule" id="PRU10134"/>
    </source>
</evidence>
<dbReference type="GO" id="GO:0000287">
    <property type="term" value="F:magnesium ion binding"/>
    <property type="evidence" value="ECO:0007669"/>
    <property type="project" value="UniProtKB-UniRule"/>
</dbReference>
<dbReference type="CDD" id="cd03108">
    <property type="entry name" value="AdSS"/>
    <property type="match status" value="1"/>
</dbReference>
<dbReference type="EMBL" id="JH636049">
    <property type="protein sequence ID" value="EID54468.1"/>
    <property type="molecule type" value="Genomic_DNA"/>
</dbReference>
<dbReference type="GO" id="GO:0005737">
    <property type="term" value="C:cytoplasm"/>
    <property type="evidence" value="ECO:0007669"/>
    <property type="project" value="UniProtKB-SubCell"/>
</dbReference>
<feature type="active site" description="Proton acceptor" evidence="8">
    <location>
        <position position="13"/>
    </location>
</feature>
<dbReference type="Proteomes" id="UP000004691">
    <property type="component" value="Unassembled WGS sequence"/>
</dbReference>
<dbReference type="PROSITE" id="PS00513">
    <property type="entry name" value="ADENYLOSUCCIN_SYN_2"/>
    <property type="match status" value="1"/>
</dbReference>
<evidence type="ECO:0000256" key="5">
    <source>
        <dbReference type="ARBA" id="ARBA00022755"/>
    </source>
</evidence>
<dbReference type="AlphaFoldDB" id="I0V2W5"/>
<dbReference type="GO" id="GO:0004019">
    <property type="term" value="F:adenylosuccinate synthase activity"/>
    <property type="evidence" value="ECO:0007669"/>
    <property type="project" value="UniProtKB-UniRule"/>
</dbReference>
<feature type="binding site" evidence="8">
    <location>
        <begin position="413"/>
        <end position="415"/>
    </location>
    <ligand>
        <name>GTP</name>
        <dbReference type="ChEBI" id="CHEBI:37565"/>
    </ligand>
</feature>
<dbReference type="SMART" id="SM00788">
    <property type="entry name" value="Adenylsucc_synt"/>
    <property type="match status" value="1"/>
</dbReference>
<feature type="binding site" evidence="8">
    <location>
        <begin position="12"/>
        <end position="18"/>
    </location>
    <ligand>
        <name>GTP</name>
        <dbReference type="ChEBI" id="CHEBI:37565"/>
    </ligand>
</feature>
<dbReference type="FunFam" id="1.10.300.10:FF:000001">
    <property type="entry name" value="Adenylosuccinate synthetase"/>
    <property type="match status" value="1"/>
</dbReference>
<name>I0V2W5_9PSEU</name>
<comment type="catalytic activity">
    <reaction evidence="8 10">
        <text>IMP + L-aspartate + GTP = N(6)-(1,2-dicarboxyethyl)-AMP + GDP + phosphate + 2 H(+)</text>
        <dbReference type="Rhea" id="RHEA:15753"/>
        <dbReference type="ChEBI" id="CHEBI:15378"/>
        <dbReference type="ChEBI" id="CHEBI:29991"/>
        <dbReference type="ChEBI" id="CHEBI:37565"/>
        <dbReference type="ChEBI" id="CHEBI:43474"/>
        <dbReference type="ChEBI" id="CHEBI:57567"/>
        <dbReference type="ChEBI" id="CHEBI:58053"/>
        <dbReference type="ChEBI" id="CHEBI:58189"/>
        <dbReference type="EC" id="6.3.4.4"/>
    </reaction>
</comment>
<dbReference type="Gene3D" id="3.90.170.10">
    <property type="entry name" value="Adenylosuccinate Synthetase, subunit A, domain 3"/>
    <property type="match status" value="1"/>
</dbReference>
<keyword evidence="6 8" id="KW-0460">Magnesium</keyword>
<dbReference type="InterPro" id="IPR001114">
    <property type="entry name" value="Adenylosuccinate_synthetase"/>
</dbReference>
<dbReference type="Gene3D" id="3.40.440.10">
    <property type="entry name" value="Adenylosuccinate Synthetase, subunit A, domain 1"/>
    <property type="match status" value="1"/>
</dbReference>
<feature type="binding site" evidence="8">
    <location>
        <position position="40"/>
    </location>
    <ligand>
        <name>Mg(2+)</name>
        <dbReference type="ChEBI" id="CHEBI:18420"/>
    </ligand>
</feature>
<comment type="subunit">
    <text evidence="1 8">Homodimer.</text>
</comment>
<dbReference type="STRING" id="882086.SacxiDRAFT_2238"/>
<dbReference type="InterPro" id="IPR027417">
    <property type="entry name" value="P-loop_NTPase"/>
</dbReference>
<dbReference type="PANTHER" id="PTHR11846">
    <property type="entry name" value="ADENYLOSUCCINATE SYNTHETASE"/>
    <property type="match status" value="1"/>
</dbReference>
<feature type="binding site" evidence="8">
    <location>
        <position position="143"/>
    </location>
    <ligand>
        <name>IMP</name>
        <dbReference type="ChEBI" id="CHEBI:58053"/>
        <note>ligand shared between dimeric partners</note>
    </ligand>
</feature>
<dbReference type="NCBIfam" id="TIGR00184">
    <property type="entry name" value="purA"/>
    <property type="match status" value="1"/>
</dbReference>
<keyword evidence="3 8" id="KW-0479">Metal-binding</keyword>
<feature type="binding site" description="in other chain" evidence="8">
    <location>
        <position position="224"/>
    </location>
    <ligand>
        <name>IMP</name>
        <dbReference type="ChEBI" id="CHEBI:58053"/>
        <note>ligand shared between dimeric partners</note>
    </ligand>
</feature>
<dbReference type="FunFam" id="3.90.170.10:FF:000001">
    <property type="entry name" value="Adenylosuccinate synthetase"/>
    <property type="match status" value="1"/>
</dbReference>
<sequence length="428" mass="46174">MPAIVLVGAQWGDEGKGKATDLLGDRVQWVVRYQGGNNAGHTVVLPDGQDFALHLIPSGILTPSVTNVIGNGVVIDPAVLLDELAGLEARGVDTTKLLISADAHLIMPYHVAIDKVTERYLGKKKIGTTGRGIGPCYQDKIARVGVRVQDLLDEKILRQKVEAALEFKNQVLVKVYNRKALDADEVADTVLAQGEKFAHRIADTRLELNRALERGETVLLEGSQGTLLDVDHGTYPFVTSSNPTSGGAVAGSGIGPGRITTVLGILKAYTTRVGSGPFPTELHDEAGENLRKAGGEFGVTTGRSRRTGWFDAVIGRYAVRVNGITDYFLTKLDVLSGLEKVPVCVAYEVDGHRVDDMPMTQTGVHHAVAIYEELPGWHEDISGCRSFEELPANARAYVERLEELMGARISAVGVGPGREQTIVRHDFV</sequence>
<evidence type="ECO:0000313" key="12">
    <source>
        <dbReference type="Proteomes" id="UP000004691"/>
    </source>
</evidence>
<evidence type="ECO:0000256" key="7">
    <source>
        <dbReference type="ARBA" id="ARBA00023134"/>
    </source>
</evidence>
<evidence type="ECO:0000256" key="4">
    <source>
        <dbReference type="ARBA" id="ARBA00022741"/>
    </source>
</evidence>
<keyword evidence="12" id="KW-1185">Reference proteome</keyword>
<dbReference type="InterPro" id="IPR033128">
    <property type="entry name" value="Adenylosuccin_syn_Lys_AS"/>
</dbReference>
<evidence type="ECO:0000256" key="10">
    <source>
        <dbReference type="RuleBase" id="RU000520"/>
    </source>
</evidence>
<evidence type="ECO:0000256" key="8">
    <source>
        <dbReference type="HAMAP-Rule" id="MF_00011"/>
    </source>
</evidence>
<dbReference type="GO" id="GO:0044208">
    <property type="term" value="P:'de novo' AMP biosynthetic process"/>
    <property type="evidence" value="ECO:0007669"/>
    <property type="project" value="UniProtKB-UniRule"/>
</dbReference>
<dbReference type="HAMAP" id="MF_00011">
    <property type="entry name" value="Adenylosucc_synth"/>
    <property type="match status" value="1"/>
</dbReference>
<dbReference type="SUPFAM" id="SSF52540">
    <property type="entry name" value="P-loop containing nucleoside triphosphate hydrolases"/>
    <property type="match status" value="1"/>
</dbReference>
<feature type="binding site" description="in other chain" evidence="8">
    <location>
        <begin position="13"/>
        <end position="16"/>
    </location>
    <ligand>
        <name>IMP</name>
        <dbReference type="ChEBI" id="CHEBI:58053"/>
        <note>ligand shared between dimeric partners</note>
    </ligand>
</feature>
<accession>I0V2W5</accession>
<feature type="active site" description="Proton donor" evidence="8">
    <location>
        <position position="41"/>
    </location>
</feature>
<keyword evidence="7 8" id="KW-0342">GTP-binding</keyword>
<feature type="binding site" description="in other chain" evidence="8">
    <location>
        <position position="303"/>
    </location>
    <ligand>
        <name>IMP</name>
        <dbReference type="ChEBI" id="CHEBI:58053"/>
        <note>ligand shared between dimeric partners</note>
    </ligand>
</feature>
<dbReference type="PROSITE" id="PS01266">
    <property type="entry name" value="ADENYLOSUCCIN_SYN_1"/>
    <property type="match status" value="1"/>
</dbReference>
<keyword evidence="4 8" id="KW-0547">Nucleotide-binding</keyword>
<feature type="binding site" description="in other chain" evidence="8">
    <location>
        <position position="239"/>
    </location>
    <ligand>
        <name>IMP</name>
        <dbReference type="ChEBI" id="CHEBI:58053"/>
        <note>ligand shared between dimeric partners</note>
    </ligand>
</feature>
<dbReference type="GO" id="GO:0046040">
    <property type="term" value="P:IMP metabolic process"/>
    <property type="evidence" value="ECO:0007669"/>
    <property type="project" value="TreeGrafter"/>
</dbReference>
<dbReference type="GO" id="GO:0005525">
    <property type="term" value="F:GTP binding"/>
    <property type="evidence" value="ECO:0007669"/>
    <property type="project" value="UniProtKB-UniRule"/>
</dbReference>
<keyword evidence="5 8" id="KW-0658">Purine biosynthesis</keyword>
<proteinExistence type="inferred from homology"/>
<feature type="binding site" evidence="8">
    <location>
        <position position="305"/>
    </location>
    <ligand>
        <name>GTP</name>
        <dbReference type="ChEBI" id="CHEBI:37565"/>
    </ligand>
</feature>
<feature type="binding site" evidence="8">
    <location>
        <begin position="40"/>
        <end position="42"/>
    </location>
    <ligand>
        <name>GTP</name>
        <dbReference type="ChEBI" id="CHEBI:37565"/>
    </ligand>
</feature>
<comment type="similarity">
    <text evidence="8 10">Belongs to the adenylosuccinate synthetase family.</text>
</comment>
<dbReference type="EC" id="6.3.4.4" evidence="8 10"/>
<dbReference type="InterPro" id="IPR042109">
    <property type="entry name" value="Adenylosuccinate_synth_dom1"/>
</dbReference>
<comment type="function">
    <text evidence="8">Plays an important role in the de novo pathway of purine nucleotide biosynthesis. Catalyzes the first committed step in the biosynthesis of AMP from IMP.</text>
</comment>
<feature type="binding site" evidence="8">
    <location>
        <position position="13"/>
    </location>
    <ligand>
        <name>Mg(2+)</name>
        <dbReference type="ChEBI" id="CHEBI:18420"/>
    </ligand>
</feature>
<feature type="binding site" description="in other chain" evidence="8">
    <location>
        <position position="129"/>
    </location>
    <ligand>
        <name>IMP</name>
        <dbReference type="ChEBI" id="CHEBI:58053"/>
        <note>ligand shared between dimeric partners</note>
    </ligand>
</feature>
<evidence type="ECO:0000313" key="11">
    <source>
        <dbReference type="EMBL" id="EID54468.1"/>
    </source>
</evidence>
<evidence type="ECO:0000256" key="2">
    <source>
        <dbReference type="ARBA" id="ARBA00022598"/>
    </source>
</evidence>
<gene>
    <name evidence="8" type="primary">purA</name>
    <name evidence="11" type="ORF">SacxiDRAFT_2238</name>
</gene>
<dbReference type="InterPro" id="IPR042111">
    <property type="entry name" value="Adenylosuccinate_synth_dom3"/>
</dbReference>
<feature type="binding site" evidence="8">
    <location>
        <begin position="299"/>
        <end position="305"/>
    </location>
    <ligand>
        <name>substrate</name>
    </ligand>
</feature>
<keyword evidence="8" id="KW-0963">Cytoplasm</keyword>
<dbReference type="HOGENOM" id="CLU_029848_0_0_11"/>
<dbReference type="Gene3D" id="1.10.300.10">
    <property type="entry name" value="Adenylosuccinate Synthetase, subunit A, domain 2"/>
    <property type="match status" value="1"/>
</dbReference>
<comment type="pathway">
    <text evidence="8 10">Purine metabolism; AMP biosynthesis via de novo pathway; AMP from IMP: step 1/2.</text>
</comment>